<name>A0ABQ8TJP9_PERAM</name>
<gene>
    <name evidence="5" type="ORF">ANN_13542</name>
</gene>
<comment type="similarity">
    <text evidence="2">Belongs to the tigger transposable element derived protein family.</text>
</comment>
<evidence type="ECO:0000256" key="2">
    <source>
        <dbReference type="ARBA" id="ARBA00010881"/>
    </source>
</evidence>
<evidence type="ECO:0000313" key="6">
    <source>
        <dbReference type="Proteomes" id="UP001148838"/>
    </source>
</evidence>
<dbReference type="Pfam" id="PF03184">
    <property type="entry name" value="DDE_1"/>
    <property type="match status" value="1"/>
</dbReference>
<dbReference type="Gene3D" id="1.10.10.10">
    <property type="entry name" value="Winged helix-like DNA-binding domain superfamily/Winged helix DNA-binding domain"/>
    <property type="match status" value="1"/>
</dbReference>
<proteinExistence type="inferred from homology"/>
<evidence type="ECO:0000256" key="1">
    <source>
        <dbReference type="ARBA" id="ARBA00004123"/>
    </source>
</evidence>
<dbReference type="Pfam" id="PF03221">
    <property type="entry name" value="HTH_Tnp_Tc5"/>
    <property type="match status" value="1"/>
</dbReference>
<dbReference type="PROSITE" id="PS51253">
    <property type="entry name" value="HTH_CENPB"/>
    <property type="match status" value="1"/>
</dbReference>
<keyword evidence="3" id="KW-0238">DNA-binding</keyword>
<dbReference type="Proteomes" id="UP001148838">
    <property type="component" value="Unassembled WGS sequence"/>
</dbReference>
<evidence type="ECO:0000313" key="5">
    <source>
        <dbReference type="EMBL" id="KAJ4446844.1"/>
    </source>
</evidence>
<comment type="subcellular location">
    <subcellularLocation>
        <location evidence="1">Nucleus</location>
    </subcellularLocation>
</comment>
<evidence type="ECO:0000259" key="4">
    <source>
        <dbReference type="PROSITE" id="PS51253"/>
    </source>
</evidence>
<protein>
    <recommendedName>
        <fullName evidence="4">HTH CENPB-type domain-containing protein</fullName>
    </recommendedName>
</protein>
<dbReference type="PANTHER" id="PTHR19303">
    <property type="entry name" value="TRANSPOSON"/>
    <property type="match status" value="1"/>
</dbReference>
<dbReference type="InterPro" id="IPR006600">
    <property type="entry name" value="HTH_CenpB_DNA-bd_dom"/>
</dbReference>
<dbReference type="SUPFAM" id="SSF46689">
    <property type="entry name" value="Homeodomain-like"/>
    <property type="match status" value="2"/>
</dbReference>
<dbReference type="SMART" id="SM00674">
    <property type="entry name" value="CENPB"/>
    <property type="match status" value="1"/>
</dbReference>
<accession>A0ABQ8TJP9</accession>
<organism evidence="5 6">
    <name type="scientific">Periplaneta americana</name>
    <name type="common">American cockroach</name>
    <name type="synonym">Blatta americana</name>
    <dbReference type="NCBI Taxonomy" id="6978"/>
    <lineage>
        <taxon>Eukaryota</taxon>
        <taxon>Metazoa</taxon>
        <taxon>Ecdysozoa</taxon>
        <taxon>Arthropoda</taxon>
        <taxon>Hexapoda</taxon>
        <taxon>Insecta</taxon>
        <taxon>Pterygota</taxon>
        <taxon>Neoptera</taxon>
        <taxon>Polyneoptera</taxon>
        <taxon>Dictyoptera</taxon>
        <taxon>Blattodea</taxon>
        <taxon>Blattoidea</taxon>
        <taxon>Blattidae</taxon>
        <taxon>Blattinae</taxon>
        <taxon>Periplaneta</taxon>
    </lineage>
</organism>
<evidence type="ECO:0000256" key="3">
    <source>
        <dbReference type="ARBA" id="ARBA00023125"/>
    </source>
</evidence>
<dbReference type="InterPro" id="IPR050863">
    <property type="entry name" value="CenT-Element_Derived"/>
</dbReference>
<reference evidence="5 6" key="1">
    <citation type="journal article" date="2022" name="Allergy">
        <title>Genome assembly and annotation of Periplaneta americana reveal a comprehensive cockroach allergen profile.</title>
        <authorList>
            <person name="Wang L."/>
            <person name="Xiong Q."/>
            <person name="Saelim N."/>
            <person name="Wang L."/>
            <person name="Nong W."/>
            <person name="Wan A.T."/>
            <person name="Shi M."/>
            <person name="Liu X."/>
            <person name="Cao Q."/>
            <person name="Hui J.H.L."/>
            <person name="Sookrung N."/>
            <person name="Leung T.F."/>
            <person name="Tungtrongchitr A."/>
            <person name="Tsui S.K.W."/>
        </authorList>
    </citation>
    <scope>NUCLEOTIDE SEQUENCE [LARGE SCALE GENOMIC DNA]</scope>
    <source>
        <strain evidence="5">PWHHKU_190912</strain>
    </source>
</reference>
<feature type="domain" description="HTH CENPB-type" evidence="4">
    <location>
        <begin position="63"/>
        <end position="134"/>
    </location>
</feature>
<dbReference type="InterPro" id="IPR009057">
    <property type="entry name" value="Homeodomain-like_sf"/>
</dbReference>
<keyword evidence="6" id="KW-1185">Reference proteome</keyword>
<dbReference type="PANTHER" id="PTHR19303:SF16">
    <property type="entry name" value="JERKY PROTEIN HOMOLOG-LIKE"/>
    <property type="match status" value="1"/>
</dbReference>
<dbReference type="InterPro" id="IPR004875">
    <property type="entry name" value="DDE_SF_endonuclease_dom"/>
</dbReference>
<dbReference type="EMBL" id="JAJSOF020000009">
    <property type="protein sequence ID" value="KAJ4446844.1"/>
    <property type="molecule type" value="Genomic_DNA"/>
</dbReference>
<dbReference type="Gene3D" id="1.10.10.60">
    <property type="entry name" value="Homeodomain-like"/>
    <property type="match status" value="1"/>
</dbReference>
<sequence>MLSKIFTDKRSKFSYSLKDKLDILKRLDEGETISGIPKSTIHDWKRNRAALEEYCASTSSNDKRRALKQPSVLKYDKELFLLFQEQRRKGTPIPAPILKEKALDMLKKHGGDHFSASDGWLSMWRKKCGVHPLAICGERLSADTVAPEKYKTTFPDLVSKLELSSQQIYNCDETGLNIKCLPKRTLESTSYKTAPGFKIQKERVTVSACSNTSGANKFPLMLTGKSAKPRALKNLMHDRPVYYRLQKKRLDDL</sequence>
<dbReference type="InterPro" id="IPR036388">
    <property type="entry name" value="WH-like_DNA-bd_sf"/>
</dbReference>
<comment type="caution">
    <text evidence="5">The sequence shown here is derived from an EMBL/GenBank/DDBJ whole genome shotgun (WGS) entry which is preliminary data.</text>
</comment>